<evidence type="ECO:0000313" key="2">
    <source>
        <dbReference type="Proteomes" id="UP001283361"/>
    </source>
</evidence>
<comment type="caution">
    <text evidence="1">The sequence shown here is derived from an EMBL/GenBank/DDBJ whole genome shotgun (WGS) entry which is preliminary data.</text>
</comment>
<dbReference type="EMBL" id="JAWDGP010003173">
    <property type="protein sequence ID" value="KAK3776820.1"/>
    <property type="molecule type" value="Genomic_DNA"/>
</dbReference>
<proteinExistence type="predicted"/>
<accession>A0AAE1DNW5</accession>
<dbReference type="AlphaFoldDB" id="A0AAE1DNW5"/>
<organism evidence="1 2">
    <name type="scientific">Elysia crispata</name>
    <name type="common">lettuce slug</name>
    <dbReference type="NCBI Taxonomy" id="231223"/>
    <lineage>
        <taxon>Eukaryota</taxon>
        <taxon>Metazoa</taxon>
        <taxon>Spiralia</taxon>
        <taxon>Lophotrochozoa</taxon>
        <taxon>Mollusca</taxon>
        <taxon>Gastropoda</taxon>
        <taxon>Heterobranchia</taxon>
        <taxon>Euthyneura</taxon>
        <taxon>Panpulmonata</taxon>
        <taxon>Sacoglossa</taxon>
        <taxon>Placobranchoidea</taxon>
        <taxon>Plakobranchidae</taxon>
        <taxon>Elysia</taxon>
    </lineage>
</organism>
<keyword evidence="2" id="KW-1185">Reference proteome</keyword>
<gene>
    <name evidence="1" type="ORF">RRG08_024597</name>
</gene>
<name>A0AAE1DNW5_9GAST</name>
<protein>
    <submittedName>
        <fullName evidence="1">Uncharacterized protein</fullName>
    </submittedName>
</protein>
<evidence type="ECO:0000313" key="1">
    <source>
        <dbReference type="EMBL" id="KAK3776820.1"/>
    </source>
</evidence>
<sequence length="286" mass="31466">MVWKTLFLKASSSDAEKSRKREKEKNKSGKVVPASHLIKISPQVLADWRHALFSALKAADDILLRATCIPCVNYSQALARCPQTELMISVRHETSPSVVVGPVGQLSVSRWTVRCPTILLRVLDEGDLTAQKQKGLAKGAWFATLSLEAWALHRTADLTLRAGRQSCVLPKPETTVMLPARCFGAGDDLKTENSYWVAWFKSKQTTNTATCIECVQHTHTHTHTERQFGMLETGKVIPNKLLQTSAATGPGSVHRTGRGCLAEDSVTDAQWHMANRHPFAGLVVCS</sequence>
<reference evidence="1" key="1">
    <citation type="journal article" date="2023" name="G3 (Bethesda)">
        <title>A reference genome for the long-term kleptoplast-retaining sea slug Elysia crispata morphotype clarki.</title>
        <authorList>
            <person name="Eastman K.E."/>
            <person name="Pendleton A.L."/>
            <person name="Shaikh M.A."/>
            <person name="Suttiyut T."/>
            <person name="Ogas R."/>
            <person name="Tomko P."/>
            <person name="Gavelis G."/>
            <person name="Widhalm J.R."/>
            <person name="Wisecaver J.H."/>
        </authorList>
    </citation>
    <scope>NUCLEOTIDE SEQUENCE</scope>
    <source>
        <strain evidence="1">ECLA1</strain>
    </source>
</reference>
<dbReference type="Proteomes" id="UP001283361">
    <property type="component" value="Unassembled WGS sequence"/>
</dbReference>